<proteinExistence type="predicted"/>
<name>A0A0B6WY50_9BACT</name>
<dbReference type="EMBL" id="CBXV010000004">
    <property type="protein sequence ID" value="CDM65224.1"/>
    <property type="molecule type" value="Genomic_DNA"/>
</dbReference>
<protein>
    <recommendedName>
        <fullName evidence="4">SxtJ</fullName>
    </recommendedName>
</protein>
<evidence type="ECO:0000256" key="1">
    <source>
        <dbReference type="SAM" id="Phobius"/>
    </source>
</evidence>
<dbReference type="STRING" id="454194.PYK22_01222"/>
<organism evidence="2 3">
    <name type="scientific">Pyrinomonas methylaliphatogenes</name>
    <dbReference type="NCBI Taxonomy" id="454194"/>
    <lineage>
        <taxon>Bacteria</taxon>
        <taxon>Pseudomonadati</taxon>
        <taxon>Acidobacteriota</taxon>
        <taxon>Blastocatellia</taxon>
        <taxon>Blastocatellales</taxon>
        <taxon>Pyrinomonadaceae</taxon>
        <taxon>Pyrinomonas</taxon>
    </lineage>
</organism>
<keyword evidence="3" id="KW-1185">Reference proteome</keyword>
<reference evidence="2 3" key="2">
    <citation type="submission" date="2015-01" db="EMBL/GenBank/DDBJ databases">
        <title>Complete genome sequence of Pyrinomonas methylaliphatogenes type strain K22T.</title>
        <authorList>
            <person name="Lee K.C.Y."/>
            <person name="Power J.F."/>
            <person name="Dunfield P.F."/>
            <person name="Morgan X.C."/>
            <person name="Huttenhower C."/>
            <person name="Stott M.B."/>
        </authorList>
    </citation>
    <scope>NUCLEOTIDE SEQUENCE [LARGE SCALE GENOMIC DNA]</scope>
    <source>
        <strain evidence="2 3">K22</strain>
    </source>
</reference>
<evidence type="ECO:0000313" key="2">
    <source>
        <dbReference type="EMBL" id="CDM65224.1"/>
    </source>
</evidence>
<keyword evidence="1" id="KW-0812">Transmembrane</keyword>
<reference evidence="2 3" key="1">
    <citation type="submission" date="2013-12" db="EMBL/GenBank/DDBJ databases">
        <authorList>
            <person name="Stott M."/>
        </authorList>
    </citation>
    <scope>NUCLEOTIDE SEQUENCE [LARGE SCALE GENOMIC DNA]</scope>
    <source>
        <strain evidence="2 3">K22</strain>
    </source>
</reference>
<feature type="transmembrane region" description="Helical" evidence="1">
    <location>
        <begin position="24"/>
        <end position="44"/>
    </location>
</feature>
<gene>
    <name evidence="2" type="ORF">PYK22_01222</name>
</gene>
<evidence type="ECO:0000313" key="3">
    <source>
        <dbReference type="Proteomes" id="UP000031518"/>
    </source>
</evidence>
<feature type="transmembrane region" description="Helical" evidence="1">
    <location>
        <begin position="51"/>
        <end position="77"/>
    </location>
</feature>
<feature type="transmembrane region" description="Helical" evidence="1">
    <location>
        <begin position="83"/>
        <end position="108"/>
    </location>
</feature>
<dbReference type="Proteomes" id="UP000031518">
    <property type="component" value="Unassembled WGS sequence"/>
</dbReference>
<keyword evidence="1" id="KW-0472">Membrane</keyword>
<keyword evidence="1" id="KW-1133">Transmembrane helix</keyword>
<dbReference type="AlphaFoldDB" id="A0A0B6WY50"/>
<sequence>MQITELACFRRVNWQPDERERRRFALAMLVGCFSLGAIIAWRAAEIGASSLILWGAGVTLAIFALLPRLGRIAYLAIYVPTSLVGYAISNLLLTIIFFSIVTPVGAYLRLRGEDPLQLKPDRRGSTWRRLPKEKRKGDLYRQF</sequence>
<accession>A0A0B6WY50</accession>
<evidence type="ECO:0008006" key="4">
    <source>
        <dbReference type="Google" id="ProtNLM"/>
    </source>
</evidence>